<feature type="region of interest" description="Disordered" evidence="1">
    <location>
        <begin position="1"/>
        <end position="36"/>
    </location>
</feature>
<protein>
    <submittedName>
        <fullName evidence="2">Uncharacterized protein</fullName>
    </submittedName>
</protein>
<organism evidence="2 3">
    <name type="scientific">Verticillium longisporum</name>
    <name type="common">Verticillium dahliae var. longisporum</name>
    <dbReference type="NCBI Taxonomy" id="100787"/>
    <lineage>
        <taxon>Eukaryota</taxon>
        <taxon>Fungi</taxon>
        <taxon>Dikarya</taxon>
        <taxon>Ascomycota</taxon>
        <taxon>Pezizomycotina</taxon>
        <taxon>Sordariomycetes</taxon>
        <taxon>Hypocreomycetidae</taxon>
        <taxon>Glomerellales</taxon>
        <taxon>Plectosphaerellaceae</taxon>
        <taxon>Verticillium</taxon>
    </lineage>
</organism>
<dbReference type="AlphaFoldDB" id="A0A0G4MAW9"/>
<feature type="region of interest" description="Disordered" evidence="1">
    <location>
        <begin position="59"/>
        <end position="115"/>
    </location>
</feature>
<keyword evidence="3" id="KW-1185">Reference proteome</keyword>
<evidence type="ECO:0000313" key="2">
    <source>
        <dbReference type="EMBL" id="CRK31110.1"/>
    </source>
</evidence>
<accession>A0A0G4MAW9</accession>
<dbReference type="Proteomes" id="UP000044602">
    <property type="component" value="Unassembled WGS sequence"/>
</dbReference>
<proteinExistence type="predicted"/>
<sequence>MMVGSPRWRRRFRIRDPGETRKLQGTTARRTGRRPIDQTTYLTSLTGYKDEVEVGSERGSRVARGARRVAMDTTGCERRASTGGSKMLYRQPDEGDPPKTPGQVRPGRRNDKVGC</sequence>
<evidence type="ECO:0000313" key="3">
    <source>
        <dbReference type="Proteomes" id="UP000044602"/>
    </source>
</evidence>
<evidence type="ECO:0000256" key="1">
    <source>
        <dbReference type="SAM" id="MobiDB-lite"/>
    </source>
</evidence>
<name>A0A0G4MAW9_VERLO</name>
<dbReference type="EMBL" id="CVQH01021619">
    <property type="protein sequence ID" value="CRK31110.1"/>
    <property type="molecule type" value="Genomic_DNA"/>
</dbReference>
<gene>
    <name evidence="2" type="ORF">BN1708_018639</name>
</gene>
<reference evidence="2 3" key="1">
    <citation type="submission" date="2015-05" db="EMBL/GenBank/DDBJ databases">
        <authorList>
            <person name="Wang D.B."/>
            <person name="Wang M."/>
        </authorList>
    </citation>
    <scope>NUCLEOTIDE SEQUENCE [LARGE SCALE GENOMIC DNA]</scope>
    <source>
        <strain evidence="2">VL1</strain>
    </source>
</reference>
<feature type="non-terminal residue" evidence="2">
    <location>
        <position position="115"/>
    </location>
</feature>